<organism evidence="1 2">
    <name type="scientific">Trifolium pratense</name>
    <name type="common">Red clover</name>
    <dbReference type="NCBI Taxonomy" id="57577"/>
    <lineage>
        <taxon>Eukaryota</taxon>
        <taxon>Viridiplantae</taxon>
        <taxon>Streptophyta</taxon>
        <taxon>Embryophyta</taxon>
        <taxon>Tracheophyta</taxon>
        <taxon>Spermatophyta</taxon>
        <taxon>Magnoliopsida</taxon>
        <taxon>eudicotyledons</taxon>
        <taxon>Gunneridae</taxon>
        <taxon>Pentapetalae</taxon>
        <taxon>rosids</taxon>
        <taxon>fabids</taxon>
        <taxon>Fabales</taxon>
        <taxon>Fabaceae</taxon>
        <taxon>Papilionoideae</taxon>
        <taxon>50 kb inversion clade</taxon>
        <taxon>NPAAA clade</taxon>
        <taxon>Hologalegina</taxon>
        <taxon>IRL clade</taxon>
        <taxon>Trifolieae</taxon>
        <taxon>Trifolium</taxon>
    </lineage>
</organism>
<keyword evidence="2" id="KW-1185">Reference proteome</keyword>
<reference evidence="1" key="1">
    <citation type="submission" date="2023-10" db="EMBL/GenBank/DDBJ databases">
        <authorList>
            <person name="Rodriguez Cubillos JULIANA M."/>
            <person name="De Vega J."/>
        </authorList>
    </citation>
    <scope>NUCLEOTIDE SEQUENCE</scope>
</reference>
<comment type="caution">
    <text evidence="1">The sequence shown here is derived from an EMBL/GenBank/DDBJ whole genome shotgun (WGS) entry which is preliminary data.</text>
</comment>
<accession>A0ACB0KKL9</accession>
<name>A0ACB0KKL9_TRIPR</name>
<dbReference type="EMBL" id="CASHSV030000311">
    <property type="protein sequence ID" value="CAJ2657780.1"/>
    <property type="molecule type" value="Genomic_DNA"/>
</dbReference>
<evidence type="ECO:0000313" key="1">
    <source>
        <dbReference type="EMBL" id="CAJ2657780.1"/>
    </source>
</evidence>
<gene>
    <name evidence="1" type="ORF">MILVUS5_LOCUS24287</name>
</gene>
<evidence type="ECO:0000313" key="2">
    <source>
        <dbReference type="Proteomes" id="UP001177021"/>
    </source>
</evidence>
<proteinExistence type="predicted"/>
<sequence>MDGKSGAFGAVGAVPGVRNAIQIAALLAKEQMMGSPLLGRMPPIFLVGEGAREWAKSKDIALPLSIAEANKWLITERAKTQWMKYKSMFEAARSKTANSLPDGNSSACQSTEMQDNALEDQVMDTVGVICVDDEGNVASGASSGGIALKVSGRVGLAAMYGSGCWASSKGPFGAPFMAGCCVSGAGEHLMKGFAARECIVSMSISQSGAASACTNVLRSVAEDSSRCGTDSSAGILDQGKPRLKAVEIAAAYTSLSFGVGYFGSSMQRPKVSILRSTKQSRTAIDQFGARVDLSNG</sequence>
<dbReference type="Proteomes" id="UP001177021">
    <property type="component" value="Unassembled WGS sequence"/>
</dbReference>
<protein>
    <submittedName>
        <fullName evidence="1">Uncharacterized protein</fullName>
    </submittedName>
</protein>